<name>A0A0A9AK05_ARUDO</name>
<evidence type="ECO:0000313" key="1">
    <source>
        <dbReference type="EMBL" id="JAD47427.1"/>
    </source>
</evidence>
<reference evidence="1" key="2">
    <citation type="journal article" date="2015" name="Data Brief">
        <title>Shoot transcriptome of the giant reed, Arundo donax.</title>
        <authorList>
            <person name="Barrero R.A."/>
            <person name="Guerrero F.D."/>
            <person name="Moolhuijzen P."/>
            <person name="Goolsby J.A."/>
            <person name="Tidwell J."/>
            <person name="Bellgard S.E."/>
            <person name="Bellgard M.I."/>
        </authorList>
    </citation>
    <scope>NUCLEOTIDE SEQUENCE</scope>
    <source>
        <tissue evidence="1">Shoot tissue taken approximately 20 cm above the soil surface</tissue>
    </source>
</reference>
<protein>
    <submittedName>
        <fullName evidence="1">Uncharacterized protein</fullName>
    </submittedName>
</protein>
<proteinExistence type="predicted"/>
<dbReference type="EMBL" id="GBRH01250468">
    <property type="protein sequence ID" value="JAD47427.1"/>
    <property type="molecule type" value="Transcribed_RNA"/>
</dbReference>
<accession>A0A0A9AK05</accession>
<reference evidence="1" key="1">
    <citation type="submission" date="2014-09" db="EMBL/GenBank/DDBJ databases">
        <authorList>
            <person name="Magalhaes I.L.F."/>
            <person name="Oliveira U."/>
            <person name="Santos F.R."/>
            <person name="Vidigal T.H.D.A."/>
            <person name="Brescovit A.D."/>
            <person name="Santos A.J."/>
        </authorList>
    </citation>
    <scope>NUCLEOTIDE SEQUENCE</scope>
    <source>
        <tissue evidence="1">Shoot tissue taken approximately 20 cm above the soil surface</tissue>
    </source>
</reference>
<dbReference type="AlphaFoldDB" id="A0A0A9AK05"/>
<organism evidence="1">
    <name type="scientific">Arundo donax</name>
    <name type="common">Giant reed</name>
    <name type="synonym">Donax arundinaceus</name>
    <dbReference type="NCBI Taxonomy" id="35708"/>
    <lineage>
        <taxon>Eukaryota</taxon>
        <taxon>Viridiplantae</taxon>
        <taxon>Streptophyta</taxon>
        <taxon>Embryophyta</taxon>
        <taxon>Tracheophyta</taxon>
        <taxon>Spermatophyta</taxon>
        <taxon>Magnoliopsida</taxon>
        <taxon>Liliopsida</taxon>
        <taxon>Poales</taxon>
        <taxon>Poaceae</taxon>
        <taxon>PACMAD clade</taxon>
        <taxon>Arundinoideae</taxon>
        <taxon>Arundineae</taxon>
        <taxon>Arundo</taxon>
    </lineage>
</organism>
<sequence>MARNSSISEGHDFQLRCIHHAPHTRKVNSCKKEYLTHFLYPIFQR</sequence>